<dbReference type="InterPro" id="IPR036390">
    <property type="entry name" value="WH_DNA-bd_sf"/>
</dbReference>
<keyword evidence="3" id="KW-1185">Reference proteome</keyword>
<name>A0A7R7HVJ2_9ACTN</name>
<dbReference type="Gene3D" id="1.10.10.10">
    <property type="entry name" value="Winged helix-like DNA-binding domain superfamily/Winged helix DNA-binding domain"/>
    <property type="match status" value="1"/>
</dbReference>
<reference evidence="2 3" key="1">
    <citation type="submission" date="2020-08" db="EMBL/GenBank/DDBJ databases">
        <title>Whole genome shotgun sequence of Actinocatenispora thailandica NBRC 105041.</title>
        <authorList>
            <person name="Komaki H."/>
            <person name="Tamura T."/>
        </authorList>
    </citation>
    <scope>NUCLEOTIDE SEQUENCE [LARGE SCALE GENOMIC DNA]</scope>
    <source>
        <strain evidence="2 3">NBRC 105041</strain>
    </source>
</reference>
<dbReference type="SUPFAM" id="SSF46785">
    <property type="entry name" value="Winged helix' DNA-binding domain"/>
    <property type="match status" value="1"/>
</dbReference>
<gene>
    <name evidence="2" type="ORF">Athai_13310</name>
</gene>
<dbReference type="PRINTS" id="PR00598">
    <property type="entry name" value="HTHMARR"/>
</dbReference>
<proteinExistence type="predicted"/>
<sequence length="147" mass="16222">MAENEQALAVIELLYRLTRSLTEDVRSHVTEVADLDPGEFVLLRAIAGGTTSPGELSRAVSSHPAATSRILTRLSRAGLIQRRPDPDDSRRTEITLTAQGRTVTRRIAARIRPRLQQRLDRLGAGEAARFVDTLRLLLPAEHAADRP</sequence>
<dbReference type="GO" id="GO:0003700">
    <property type="term" value="F:DNA-binding transcription factor activity"/>
    <property type="evidence" value="ECO:0007669"/>
    <property type="project" value="InterPro"/>
</dbReference>
<protein>
    <recommendedName>
        <fullName evidence="1">HTH marR-type domain-containing protein</fullName>
    </recommendedName>
</protein>
<evidence type="ECO:0000259" key="1">
    <source>
        <dbReference type="PROSITE" id="PS50995"/>
    </source>
</evidence>
<dbReference type="GO" id="GO:0006950">
    <property type="term" value="P:response to stress"/>
    <property type="evidence" value="ECO:0007669"/>
    <property type="project" value="TreeGrafter"/>
</dbReference>
<dbReference type="InterPro" id="IPR000835">
    <property type="entry name" value="HTH_MarR-typ"/>
</dbReference>
<dbReference type="InterPro" id="IPR036388">
    <property type="entry name" value="WH-like_DNA-bd_sf"/>
</dbReference>
<dbReference type="Proteomes" id="UP000611640">
    <property type="component" value="Chromosome"/>
</dbReference>
<dbReference type="KEGG" id="atl:Athai_13310"/>
<evidence type="ECO:0000313" key="3">
    <source>
        <dbReference type="Proteomes" id="UP000611640"/>
    </source>
</evidence>
<dbReference type="PROSITE" id="PS50995">
    <property type="entry name" value="HTH_MARR_2"/>
    <property type="match status" value="1"/>
</dbReference>
<dbReference type="RefSeq" id="WP_203960657.1">
    <property type="nucleotide sequence ID" value="NZ_AP023355.1"/>
</dbReference>
<dbReference type="EMBL" id="AP023355">
    <property type="protein sequence ID" value="BCJ33828.1"/>
    <property type="molecule type" value="Genomic_DNA"/>
</dbReference>
<feature type="domain" description="HTH marR-type" evidence="1">
    <location>
        <begin position="7"/>
        <end position="139"/>
    </location>
</feature>
<dbReference type="SMART" id="SM00347">
    <property type="entry name" value="HTH_MARR"/>
    <property type="match status" value="1"/>
</dbReference>
<dbReference type="PANTHER" id="PTHR33164:SF43">
    <property type="entry name" value="HTH-TYPE TRANSCRIPTIONAL REPRESSOR YETL"/>
    <property type="match status" value="1"/>
</dbReference>
<organism evidence="2 3">
    <name type="scientific">Actinocatenispora thailandica</name>
    <dbReference type="NCBI Taxonomy" id="227318"/>
    <lineage>
        <taxon>Bacteria</taxon>
        <taxon>Bacillati</taxon>
        <taxon>Actinomycetota</taxon>
        <taxon>Actinomycetes</taxon>
        <taxon>Micromonosporales</taxon>
        <taxon>Micromonosporaceae</taxon>
        <taxon>Actinocatenispora</taxon>
    </lineage>
</organism>
<dbReference type="PANTHER" id="PTHR33164">
    <property type="entry name" value="TRANSCRIPTIONAL REGULATOR, MARR FAMILY"/>
    <property type="match status" value="1"/>
</dbReference>
<dbReference type="Pfam" id="PF12802">
    <property type="entry name" value="MarR_2"/>
    <property type="match status" value="1"/>
</dbReference>
<dbReference type="AlphaFoldDB" id="A0A7R7HVJ2"/>
<dbReference type="InterPro" id="IPR039422">
    <property type="entry name" value="MarR/SlyA-like"/>
</dbReference>
<evidence type="ECO:0000313" key="2">
    <source>
        <dbReference type="EMBL" id="BCJ33828.1"/>
    </source>
</evidence>
<accession>A0A7R7HVJ2</accession>